<feature type="transmembrane region" description="Helical" evidence="9">
    <location>
        <begin position="179"/>
        <end position="198"/>
    </location>
</feature>
<evidence type="ECO:0000256" key="4">
    <source>
        <dbReference type="ARBA" id="ARBA00022692"/>
    </source>
</evidence>
<keyword evidence="7 9" id="KW-0472">Membrane</keyword>
<protein>
    <submittedName>
        <fullName evidence="10">Uncharacterized protein</fullName>
    </submittedName>
</protein>
<gene>
    <name evidence="10" type="ORF">NP233_g7286</name>
</gene>
<evidence type="ECO:0000256" key="5">
    <source>
        <dbReference type="ARBA" id="ARBA00022824"/>
    </source>
</evidence>
<evidence type="ECO:0000313" key="10">
    <source>
        <dbReference type="EMBL" id="KAJ3565995.1"/>
    </source>
</evidence>
<dbReference type="Pfam" id="PF06699">
    <property type="entry name" value="PIG-F"/>
    <property type="match status" value="1"/>
</dbReference>
<accession>A0AAD5VPL8</accession>
<keyword evidence="5" id="KW-0256">Endoplasmic reticulum</keyword>
<dbReference type="GO" id="GO:0006506">
    <property type="term" value="P:GPI anchor biosynthetic process"/>
    <property type="evidence" value="ECO:0007669"/>
    <property type="project" value="UniProtKB-KW"/>
</dbReference>
<organism evidence="10 11">
    <name type="scientific">Leucocoprinus birnbaumii</name>
    <dbReference type="NCBI Taxonomy" id="56174"/>
    <lineage>
        <taxon>Eukaryota</taxon>
        <taxon>Fungi</taxon>
        <taxon>Dikarya</taxon>
        <taxon>Basidiomycota</taxon>
        <taxon>Agaricomycotina</taxon>
        <taxon>Agaricomycetes</taxon>
        <taxon>Agaricomycetidae</taxon>
        <taxon>Agaricales</taxon>
        <taxon>Agaricineae</taxon>
        <taxon>Agaricaceae</taxon>
        <taxon>Leucocoprinus</taxon>
    </lineage>
</organism>
<keyword evidence="3" id="KW-0337">GPI-anchor biosynthesis</keyword>
<evidence type="ECO:0000256" key="2">
    <source>
        <dbReference type="ARBA" id="ARBA00004687"/>
    </source>
</evidence>
<evidence type="ECO:0000256" key="9">
    <source>
        <dbReference type="SAM" id="Phobius"/>
    </source>
</evidence>
<evidence type="ECO:0000256" key="8">
    <source>
        <dbReference type="SAM" id="MobiDB-lite"/>
    </source>
</evidence>
<feature type="transmembrane region" description="Helical" evidence="9">
    <location>
        <begin position="149"/>
        <end position="173"/>
    </location>
</feature>
<dbReference type="AlphaFoldDB" id="A0AAD5VPL8"/>
<feature type="transmembrane region" description="Helical" evidence="9">
    <location>
        <begin position="38"/>
        <end position="56"/>
    </location>
</feature>
<keyword evidence="11" id="KW-1185">Reference proteome</keyword>
<feature type="transmembrane region" description="Helical" evidence="9">
    <location>
        <begin position="232"/>
        <end position="252"/>
    </location>
</feature>
<reference evidence="10" key="1">
    <citation type="submission" date="2022-07" db="EMBL/GenBank/DDBJ databases">
        <title>Genome Sequence of Leucocoprinus birnbaumii.</title>
        <authorList>
            <person name="Buettner E."/>
        </authorList>
    </citation>
    <scope>NUCLEOTIDE SEQUENCE</scope>
    <source>
        <strain evidence="10">VT141</strain>
    </source>
</reference>
<comment type="caution">
    <text evidence="10">The sequence shown here is derived from an EMBL/GenBank/DDBJ whole genome shotgun (WGS) entry which is preliminary data.</text>
</comment>
<dbReference type="InterPro" id="IPR009580">
    <property type="entry name" value="GPI_biosynthesis_protein_Pig-F"/>
</dbReference>
<evidence type="ECO:0000256" key="1">
    <source>
        <dbReference type="ARBA" id="ARBA00004477"/>
    </source>
</evidence>
<keyword evidence="4 9" id="KW-0812">Transmembrane</keyword>
<feature type="transmembrane region" description="Helical" evidence="9">
    <location>
        <begin position="264"/>
        <end position="286"/>
    </location>
</feature>
<dbReference type="Proteomes" id="UP001213000">
    <property type="component" value="Unassembled WGS sequence"/>
</dbReference>
<sequence length="303" mass="33630">MKSSKESNKPLQGKSLSSQTTQDSTLASPVEVLPGNSYIPVVGVHATLLLFNALFLPRTTFMQDLTGVRVDPSQLSSLDRPQHPFLEPLTLNPLTTIAYVCLGAAALQTWWAGYMREWWSLTVIAGSENEKRIEKAMVDGQKIRAFTSAWIMTLAVSFVIHVSLFLFGAPLIWHASRTYGLALLLSILSVYTPAFVFGPPDLGSSTPSLLKRLLWVRLFAEISVRSPLERAIVYPAVGSFLGAWFGTMPIALDWDRPWQAWPLTPTYGAIGGYIIGSLLSLIVNAVRQFILEQKRLQQDKKRP</sequence>
<name>A0AAD5VPL8_9AGAR</name>
<evidence type="ECO:0000313" key="11">
    <source>
        <dbReference type="Proteomes" id="UP001213000"/>
    </source>
</evidence>
<feature type="region of interest" description="Disordered" evidence="8">
    <location>
        <begin position="1"/>
        <end position="23"/>
    </location>
</feature>
<evidence type="ECO:0000256" key="7">
    <source>
        <dbReference type="ARBA" id="ARBA00023136"/>
    </source>
</evidence>
<dbReference type="EMBL" id="JANIEX010000522">
    <property type="protein sequence ID" value="KAJ3565995.1"/>
    <property type="molecule type" value="Genomic_DNA"/>
</dbReference>
<comment type="pathway">
    <text evidence="2">Glycolipid biosynthesis; glycosylphosphatidylinositol-anchor biosynthesis.</text>
</comment>
<evidence type="ECO:0000256" key="6">
    <source>
        <dbReference type="ARBA" id="ARBA00022989"/>
    </source>
</evidence>
<proteinExistence type="predicted"/>
<comment type="subcellular location">
    <subcellularLocation>
        <location evidence="1">Endoplasmic reticulum membrane</location>
        <topology evidence="1">Multi-pass membrane protein</topology>
    </subcellularLocation>
</comment>
<dbReference type="GO" id="GO:0005789">
    <property type="term" value="C:endoplasmic reticulum membrane"/>
    <property type="evidence" value="ECO:0007669"/>
    <property type="project" value="UniProtKB-SubCell"/>
</dbReference>
<evidence type="ECO:0000256" key="3">
    <source>
        <dbReference type="ARBA" id="ARBA00022502"/>
    </source>
</evidence>
<keyword evidence="6 9" id="KW-1133">Transmembrane helix</keyword>